<protein>
    <submittedName>
        <fullName evidence="2">Histidine phosphatase family protein</fullName>
    </submittedName>
</protein>
<organism evidence="2 3">
    <name type="scientific">Granulicella cerasi</name>
    <dbReference type="NCBI Taxonomy" id="741063"/>
    <lineage>
        <taxon>Bacteria</taxon>
        <taxon>Pseudomonadati</taxon>
        <taxon>Acidobacteriota</taxon>
        <taxon>Terriglobia</taxon>
        <taxon>Terriglobales</taxon>
        <taxon>Acidobacteriaceae</taxon>
        <taxon>Granulicella</taxon>
    </lineage>
</organism>
<dbReference type="SUPFAM" id="SSF53254">
    <property type="entry name" value="Phosphoglycerate mutase-like"/>
    <property type="match status" value="1"/>
</dbReference>
<dbReference type="EMBL" id="JBHSWI010000001">
    <property type="protein sequence ID" value="MFC6644549.1"/>
    <property type="molecule type" value="Genomic_DNA"/>
</dbReference>
<evidence type="ECO:0000256" key="1">
    <source>
        <dbReference type="SAM" id="MobiDB-lite"/>
    </source>
</evidence>
<feature type="compositionally biased region" description="Basic and acidic residues" evidence="1">
    <location>
        <begin position="1"/>
        <end position="16"/>
    </location>
</feature>
<comment type="caution">
    <text evidence="2">The sequence shown here is derived from an EMBL/GenBank/DDBJ whole genome shotgun (WGS) entry which is preliminary data.</text>
</comment>
<evidence type="ECO:0000313" key="2">
    <source>
        <dbReference type="EMBL" id="MFC6644549.1"/>
    </source>
</evidence>
<dbReference type="RefSeq" id="WP_263372479.1">
    <property type="nucleotide sequence ID" value="NZ_JAGSYD010000005.1"/>
</dbReference>
<dbReference type="InterPro" id="IPR029033">
    <property type="entry name" value="His_PPase_superfam"/>
</dbReference>
<dbReference type="Gene3D" id="3.40.50.1240">
    <property type="entry name" value="Phosphoglycerate mutase-like"/>
    <property type="match status" value="1"/>
</dbReference>
<dbReference type="InterPro" id="IPR013078">
    <property type="entry name" value="His_Pase_superF_clade-1"/>
</dbReference>
<evidence type="ECO:0000313" key="3">
    <source>
        <dbReference type="Proteomes" id="UP001596391"/>
    </source>
</evidence>
<proteinExistence type="predicted"/>
<keyword evidence="3" id="KW-1185">Reference proteome</keyword>
<dbReference type="Proteomes" id="UP001596391">
    <property type="component" value="Unassembled WGS sequence"/>
</dbReference>
<gene>
    <name evidence="2" type="ORF">ACFQBQ_02875</name>
</gene>
<dbReference type="Pfam" id="PF00300">
    <property type="entry name" value="His_Phos_1"/>
    <property type="match status" value="1"/>
</dbReference>
<accession>A0ABW1Z547</accession>
<name>A0ABW1Z547_9BACT</name>
<sequence length="32" mass="3690">MRHGETEWSLDGRHTSTTEIDLTEHGYVTSSR</sequence>
<feature type="region of interest" description="Disordered" evidence="1">
    <location>
        <begin position="1"/>
        <end position="32"/>
    </location>
</feature>
<reference evidence="3" key="1">
    <citation type="journal article" date="2019" name="Int. J. Syst. Evol. Microbiol.">
        <title>The Global Catalogue of Microorganisms (GCM) 10K type strain sequencing project: providing services to taxonomists for standard genome sequencing and annotation.</title>
        <authorList>
            <consortium name="The Broad Institute Genomics Platform"/>
            <consortium name="The Broad Institute Genome Sequencing Center for Infectious Disease"/>
            <person name="Wu L."/>
            <person name="Ma J."/>
        </authorList>
    </citation>
    <scope>NUCLEOTIDE SEQUENCE [LARGE SCALE GENOMIC DNA]</scope>
    <source>
        <strain evidence="3">CGMCC 1.16026</strain>
    </source>
</reference>